<reference evidence="1" key="1">
    <citation type="journal article" date="2014" name="Front. Microbiol.">
        <title>High frequency of phylogenetically diverse reductive dehalogenase-homologous genes in deep subseafloor sedimentary metagenomes.</title>
        <authorList>
            <person name="Kawai M."/>
            <person name="Futagami T."/>
            <person name="Toyoda A."/>
            <person name="Takaki Y."/>
            <person name="Nishi S."/>
            <person name="Hori S."/>
            <person name="Arai W."/>
            <person name="Tsubouchi T."/>
            <person name="Morono Y."/>
            <person name="Uchiyama I."/>
            <person name="Ito T."/>
            <person name="Fujiyama A."/>
            <person name="Inagaki F."/>
            <person name="Takami H."/>
        </authorList>
    </citation>
    <scope>NUCLEOTIDE SEQUENCE</scope>
    <source>
        <strain evidence="1">Expedition CK06-06</strain>
    </source>
</reference>
<dbReference type="EMBL" id="BART01017197">
    <property type="protein sequence ID" value="GAG75534.1"/>
    <property type="molecule type" value="Genomic_DNA"/>
</dbReference>
<dbReference type="GO" id="GO:0004721">
    <property type="term" value="F:phosphoprotein phosphatase activity"/>
    <property type="evidence" value="ECO:0007669"/>
    <property type="project" value="InterPro"/>
</dbReference>
<dbReference type="SUPFAM" id="SSF52799">
    <property type="entry name" value="(Phosphotyrosine protein) phosphatases II"/>
    <property type="match status" value="1"/>
</dbReference>
<dbReference type="Pfam" id="PF13350">
    <property type="entry name" value="Y_phosphatase3"/>
    <property type="match status" value="1"/>
</dbReference>
<evidence type="ECO:0000313" key="1">
    <source>
        <dbReference type="EMBL" id="GAG75534.1"/>
    </source>
</evidence>
<feature type="non-terminal residue" evidence="1">
    <location>
        <position position="1"/>
    </location>
</feature>
<dbReference type="InterPro" id="IPR026893">
    <property type="entry name" value="Tyr/Ser_Pase_IphP-type"/>
</dbReference>
<organism evidence="1">
    <name type="scientific">marine sediment metagenome</name>
    <dbReference type="NCBI Taxonomy" id="412755"/>
    <lineage>
        <taxon>unclassified sequences</taxon>
        <taxon>metagenomes</taxon>
        <taxon>ecological metagenomes</taxon>
    </lineage>
</organism>
<dbReference type="InterPro" id="IPR029021">
    <property type="entry name" value="Prot-tyrosine_phosphatase-like"/>
</dbReference>
<name>X1A198_9ZZZZ</name>
<gene>
    <name evidence="1" type="ORF">S01H4_32808</name>
</gene>
<protein>
    <submittedName>
        <fullName evidence="1">Uncharacterized protein</fullName>
    </submittedName>
</protein>
<accession>X1A198</accession>
<dbReference type="AlphaFoldDB" id="X1A198"/>
<comment type="caution">
    <text evidence="1">The sequence shown here is derived from an EMBL/GenBank/DDBJ whole genome shotgun (WGS) entry which is preliminary data.</text>
</comment>
<dbReference type="Gene3D" id="3.90.190.10">
    <property type="entry name" value="Protein tyrosine phosphatase superfamily"/>
    <property type="match status" value="1"/>
</dbReference>
<sequence>IVFDKKGKINKIYSSNWIQLNNDECVKKQFLEEMNKFIYYYEGFLQKMAKDDQYGAYMNYTIAYYKLATLMAMAEGEYYNLYQPKNFPSEVVKDIDVRKRFYTSSARLSRTEMFTNKNKFVELFLDTIKKGIEEFNLDINLTQISEFIKIMDNKYPRFRNLRDISLVANQYSKNSRIKEGLIFRSSSLSKYNTDLILRFLNDNNISYILDLRGINELEDYKKSKNVYDDIFFPNVDLPLPILPIIKIFKIITPFYL</sequence>
<proteinExistence type="predicted"/>